<reference evidence="1" key="1">
    <citation type="submission" date="2022-12" db="EMBL/GenBank/DDBJ databases">
        <authorList>
            <person name="Petersen C."/>
        </authorList>
    </citation>
    <scope>NUCLEOTIDE SEQUENCE</scope>
    <source>
        <strain evidence="1">IBT 29677</strain>
    </source>
</reference>
<gene>
    <name evidence="1" type="ORF">N7509_013130</name>
</gene>
<dbReference type="OrthoDB" id="1577640at2759"/>
<proteinExistence type="predicted"/>
<keyword evidence="2" id="KW-1185">Reference proteome</keyword>
<evidence type="ECO:0000313" key="1">
    <source>
        <dbReference type="EMBL" id="KAJ5376244.1"/>
    </source>
</evidence>
<dbReference type="Proteomes" id="UP001147747">
    <property type="component" value="Unassembled WGS sequence"/>
</dbReference>
<comment type="caution">
    <text evidence="1">The sequence shown here is derived from an EMBL/GenBank/DDBJ whole genome shotgun (WGS) entry which is preliminary data.</text>
</comment>
<protein>
    <submittedName>
        <fullName evidence="1">Uncharacterized protein</fullName>
    </submittedName>
</protein>
<dbReference type="GeneID" id="81376747"/>
<accession>A0A9W9SEP1</accession>
<dbReference type="EMBL" id="JAPZBU010000012">
    <property type="protein sequence ID" value="KAJ5376244.1"/>
    <property type="molecule type" value="Genomic_DNA"/>
</dbReference>
<dbReference type="RefSeq" id="XP_056481274.1">
    <property type="nucleotide sequence ID" value="XM_056637767.1"/>
</dbReference>
<sequence>MNYTAGSSLILGGHLVSPYFFNLNMCFIGKEHLELASFHPNPAIVDLIVNSLIDRRKRLQALAVVHLPREVIGHLNIGSDTLLNVHAYEVYTLLSTVSVDLRNLLECRTWSVFDSFGVNLELADRLYDAGFRDLNVKDKDHETCLTKLWQATPPCTLEKFLQKAYWLISKGANVHHKGPAGSTLHILGNSVGSVLSWNDQETEFHLEIQSLSDSSKALLRIILFDNIRDDCQCACSLKGCSPLTAFLGGLFSKWTCSDSKDLIRMLTELLTIVLDKYDAVSLECYKTHLSSGILQFITFRSLELTHTCLHEYRKIELEEIKEIHDEEKLLILDLMSLLKQFSEEIERHNLQLPSFITGSWQTHMESFLSSSGTQSTQEISQIRETGVIIDQPIFSR</sequence>
<name>A0A9W9SEP1_9EURO</name>
<dbReference type="AlphaFoldDB" id="A0A9W9SEP1"/>
<evidence type="ECO:0000313" key="2">
    <source>
        <dbReference type="Proteomes" id="UP001147747"/>
    </source>
</evidence>
<reference evidence="1" key="2">
    <citation type="journal article" date="2023" name="IMA Fungus">
        <title>Comparative genomic study of the Penicillium genus elucidates a diverse pangenome and 15 lateral gene transfer events.</title>
        <authorList>
            <person name="Petersen C."/>
            <person name="Sorensen T."/>
            <person name="Nielsen M.R."/>
            <person name="Sondergaard T.E."/>
            <person name="Sorensen J.L."/>
            <person name="Fitzpatrick D.A."/>
            <person name="Frisvad J.C."/>
            <person name="Nielsen K.L."/>
        </authorList>
    </citation>
    <scope>NUCLEOTIDE SEQUENCE</scope>
    <source>
        <strain evidence="1">IBT 29677</strain>
    </source>
</reference>
<organism evidence="1 2">
    <name type="scientific">Penicillium cosmopolitanum</name>
    <dbReference type="NCBI Taxonomy" id="1131564"/>
    <lineage>
        <taxon>Eukaryota</taxon>
        <taxon>Fungi</taxon>
        <taxon>Dikarya</taxon>
        <taxon>Ascomycota</taxon>
        <taxon>Pezizomycotina</taxon>
        <taxon>Eurotiomycetes</taxon>
        <taxon>Eurotiomycetidae</taxon>
        <taxon>Eurotiales</taxon>
        <taxon>Aspergillaceae</taxon>
        <taxon>Penicillium</taxon>
    </lineage>
</organism>